<dbReference type="OMA" id="DSHWHAN"/>
<dbReference type="InterPro" id="IPR013666">
    <property type="entry name" value="PH_pln"/>
</dbReference>
<feature type="domain" description="Pleckstrin-like plant" evidence="3">
    <location>
        <begin position="264"/>
        <end position="365"/>
    </location>
</feature>
<evidence type="ECO:0000259" key="2">
    <source>
        <dbReference type="Pfam" id="PF05703"/>
    </source>
</evidence>
<proteinExistence type="predicted"/>
<dbReference type="PANTHER" id="PTHR31351:SF24">
    <property type="entry name" value="VAN3-BINDING PROTEIN-LIKE"/>
    <property type="match status" value="1"/>
</dbReference>
<feature type="compositionally biased region" description="Polar residues" evidence="1">
    <location>
        <begin position="66"/>
        <end position="90"/>
    </location>
</feature>
<dbReference type="InterPro" id="IPR008546">
    <property type="entry name" value="VAN3-bd-like_auxin_canal"/>
</dbReference>
<evidence type="ECO:0008006" key="6">
    <source>
        <dbReference type="Google" id="ProtNLM"/>
    </source>
</evidence>
<dbReference type="GO" id="GO:0010087">
    <property type="term" value="P:phloem or xylem histogenesis"/>
    <property type="evidence" value="ECO:0007669"/>
    <property type="project" value="TreeGrafter"/>
</dbReference>
<dbReference type="InterPro" id="IPR040269">
    <property type="entry name" value="VAB"/>
</dbReference>
<evidence type="ECO:0000259" key="3">
    <source>
        <dbReference type="Pfam" id="PF08458"/>
    </source>
</evidence>
<dbReference type="GO" id="GO:0009734">
    <property type="term" value="P:auxin-activated signaling pathway"/>
    <property type="evidence" value="ECO:0007669"/>
    <property type="project" value="TreeGrafter"/>
</dbReference>
<dbReference type="Proteomes" id="UP000594263">
    <property type="component" value="Unplaced"/>
</dbReference>
<evidence type="ECO:0000313" key="4">
    <source>
        <dbReference type="EnsemblPlants" id="Kaladp0016s0024.1.v1.1"/>
    </source>
</evidence>
<dbReference type="PANTHER" id="PTHR31351">
    <property type="entry name" value="EXPRESSED PROTEIN"/>
    <property type="match status" value="1"/>
</dbReference>
<feature type="domain" description="VAN3-binding protein-like auxin canalisation" evidence="2">
    <location>
        <begin position="80"/>
        <end position="245"/>
    </location>
</feature>
<keyword evidence="5" id="KW-1185">Reference proteome</keyword>
<feature type="region of interest" description="Disordered" evidence="1">
    <location>
        <begin position="66"/>
        <end position="92"/>
    </location>
</feature>
<dbReference type="Gramene" id="Kaladp0016s0024.1.v1.1">
    <property type="protein sequence ID" value="Kaladp0016s0024.1.v1.1"/>
    <property type="gene ID" value="Kaladp0016s0024.v1.1"/>
</dbReference>
<dbReference type="Pfam" id="PF05703">
    <property type="entry name" value="Auxin_canalis"/>
    <property type="match status" value="1"/>
</dbReference>
<dbReference type="GO" id="GO:0010305">
    <property type="term" value="P:leaf vascular tissue pattern formation"/>
    <property type="evidence" value="ECO:0007669"/>
    <property type="project" value="TreeGrafter"/>
</dbReference>
<protein>
    <recommendedName>
        <fullName evidence="6">VAN3-binding protein</fullName>
    </recommendedName>
</protein>
<accession>A0A7N0SZW8</accession>
<dbReference type="Pfam" id="PF08458">
    <property type="entry name" value="PH_2"/>
    <property type="match status" value="1"/>
</dbReference>
<sequence>MERNHPYFGASRMSAWMMHKFERNEEMVITLPVIPHPRTPNEPMEFLARSWTPSAQDIARALAQSHDQTALQNVDANPETSSSAGPQMTSKAAADWRSGSFGKWFQGRETSSANGQAVKRKDKARLDNSHVHAALSVAGLAAGLASVAAADKCHGSGDADCNKMKMAVASATELMASHCIQLAELAGADRDGLANAVRSSVDFRSAGDLLTLTAAAATALRAEATLRARLPKDAKKNATISPYDRNVADFNVETRKEDMVCKGELLQQTHKGAMRWKHVRVYINTKSQVMIKIKNKHIGGAFSKRKKCVVYGVCDESGTWPFRKEKQEMEEVWFGVKTGKGFLELKCRNKIHKQKWVDGIRSQLRQVGSMELTAEFLDSIGLK</sequence>
<dbReference type="AlphaFoldDB" id="A0A7N0SZW8"/>
<reference evidence="4" key="1">
    <citation type="submission" date="2021-01" db="UniProtKB">
        <authorList>
            <consortium name="EnsemblPlants"/>
        </authorList>
    </citation>
    <scope>IDENTIFICATION</scope>
</reference>
<evidence type="ECO:0000313" key="5">
    <source>
        <dbReference type="Proteomes" id="UP000594263"/>
    </source>
</evidence>
<dbReference type="EnsemblPlants" id="Kaladp0016s0024.1.v1.1">
    <property type="protein sequence ID" value="Kaladp0016s0024.1.v1.1"/>
    <property type="gene ID" value="Kaladp0016s0024.v1.1"/>
</dbReference>
<organism evidence="4 5">
    <name type="scientific">Kalanchoe fedtschenkoi</name>
    <name type="common">Lavender scallops</name>
    <name type="synonym">South American air plant</name>
    <dbReference type="NCBI Taxonomy" id="63787"/>
    <lineage>
        <taxon>Eukaryota</taxon>
        <taxon>Viridiplantae</taxon>
        <taxon>Streptophyta</taxon>
        <taxon>Embryophyta</taxon>
        <taxon>Tracheophyta</taxon>
        <taxon>Spermatophyta</taxon>
        <taxon>Magnoliopsida</taxon>
        <taxon>eudicotyledons</taxon>
        <taxon>Gunneridae</taxon>
        <taxon>Pentapetalae</taxon>
        <taxon>Saxifragales</taxon>
        <taxon>Crassulaceae</taxon>
        <taxon>Kalanchoe</taxon>
    </lineage>
</organism>
<feature type="region of interest" description="Disordered" evidence="1">
    <location>
        <begin position="105"/>
        <end position="124"/>
    </location>
</feature>
<name>A0A7N0SZW8_KALFE</name>
<evidence type="ECO:0000256" key="1">
    <source>
        <dbReference type="SAM" id="MobiDB-lite"/>
    </source>
</evidence>